<evidence type="ECO:0008006" key="10">
    <source>
        <dbReference type="Google" id="ProtNLM"/>
    </source>
</evidence>
<dbReference type="RefSeq" id="XP_012895364.1">
    <property type="nucleotide sequence ID" value="XM_013039910.1"/>
</dbReference>
<comment type="similarity">
    <text evidence="2">Belongs to the VPS52 family.</text>
</comment>
<reference evidence="8" key="1">
    <citation type="submission" date="2010-02" db="EMBL/GenBank/DDBJ databases">
        <title>Sequencing and annotation of the Blastocystis hominis genome.</title>
        <authorList>
            <person name="Wincker P."/>
        </authorList>
    </citation>
    <scope>NUCLEOTIDE SEQUENCE</scope>
    <source>
        <strain evidence="8">Singapore isolate B</strain>
    </source>
</reference>
<dbReference type="GO" id="GO:0032456">
    <property type="term" value="P:endocytic recycling"/>
    <property type="evidence" value="ECO:0007669"/>
    <property type="project" value="TreeGrafter"/>
</dbReference>
<dbReference type="OrthoDB" id="19482at2759"/>
<keyword evidence="5" id="KW-0333">Golgi apparatus</keyword>
<keyword evidence="4" id="KW-0653">Protein transport</keyword>
<dbReference type="PANTHER" id="PTHR14190:SF7">
    <property type="entry name" value="VACUOLAR PROTEIN SORTING-ASSOCIATED PROTEIN 52 HOMOLOG"/>
    <property type="match status" value="1"/>
</dbReference>
<evidence type="ECO:0000256" key="5">
    <source>
        <dbReference type="ARBA" id="ARBA00023034"/>
    </source>
</evidence>
<dbReference type="Pfam" id="PF04129">
    <property type="entry name" value="Vps52_CC"/>
    <property type="match status" value="1"/>
</dbReference>
<dbReference type="InterPro" id="IPR048361">
    <property type="entry name" value="Vps52_C"/>
</dbReference>
<evidence type="ECO:0000256" key="3">
    <source>
        <dbReference type="ARBA" id="ARBA00022448"/>
    </source>
</evidence>
<dbReference type="Pfam" id="PF20655">
    <property type="entry name" value="Vps52_C"/>
    <property type="match status" value="1"/>
</dbReference>
<keyword evidence="9" id="KW-1185">Reference proteome</keyword>
<dbReference type="GO" id="GO:0042147">
    <property type="term" value="P:retrograde transport, endosome to Golgi"/>
    <property type="evidence" value="ECO:0007669"/>
    <property type="project" value="TreeGrafter"/>
</dbReference>
<evidence type="ECO:0000256" key="2">
    <source>
        <dbReference type="ARBA" id="ARBA00008180"/>
    </source>
</evidence>
<evidence type="ECO:0000256" key="1">
    <source>
        <dbReference type="ARBA" id="ARBA00004601"/>
    </source>
</evidence>
<evidence type="ECO:0000313" key="8">
    <source>
        <dbReference type="EMBL" id="CBK21316.2"/>
    </source>
</evidence>
<sequence>MRLKNRKEVDVRLREYVDNLIIYPSMVNSLISGEMNDEFFTHLAEFGKRLDFVDCMDVDDATKQQRSLVKAIEEIKVDFNILRLHCGNRIRDAVFRKFAEIRQDSNIEMFQKEVLLKLSEGMHFLQRHLPVYYEEIAKKYCEIMRHIFFQIFAEYSAAFLIGCLVDRRLKARLYEIAPSEEVIVPAKQKTSLLKKASSVSSVSPFVLSDRHTVIDFLRSPPLLPSILAEEKTLINYPEFFRSIQRHLIDCSLGEFAFEVLFFDPEDTKMLIEVIGAACEELHLTTVNWVRGSFDVVGVMILCILLQAAVEELAKEGVPILQEFFLKWGLERRD</sequence>
<dbReference type="GO" id="GO:0006896">
    <property type="term" value="P:Golgi to vacuole transport"/>
    <property type="evidence" value="ECO:0007669"/>
    <property type="project" value="TreeGrafter"/>
</dbReference>
<dbReference type="GO" id="GO:0005829">
    <property type="term" value="C:cytosol"/>
    <property type="evidence" value="ECO:0007669"/>
    <property type="project" value="GOC"/>
</dbReference>
<accession>D8LZS7</accession>
<dbReference type="GO" id="GO:0015031">
    <property type="term" value="P:protein transport"/>
    <property type="evidence" value="ECO:0007669"/>
    <property type="project" value="UniProtKB-KW"/>
</dbReference>
<name>D8LZS7_BLAHO</name>
<proteinExistence type="inferred from homology"/>
<evidence type="ECO:0000259" key="7">
    <source>
        <dbReference type="Pfam" id="PF20655"/>
    </source>
</evidence>
<protein>
    <recommendedName>
        <fullName evidence="10">Vacuolar protein sorting-associated protein 52 homolog</fullName>
    </recommendedName>
</protein>
<dbReference type="AlphaFoldDB" id="D8LZS7"/>
<dbReference type="GeneID" id="24923141"/>
<dbReference type="PANTHER" id="PTHR14190">
    <property type="entry name" value="SUPPRESSOR OF ACTIN MUTATIONS 2/VACUOLAR PROTEIN SORTING 52"/>
    <property type="match status" value="1"/>
</dbReference>
<gene>
    <name evidence="8" type="ORF">GSBLH_T00007017001</name>
</gene>
<dbReference type="GO" id="GO:0019905">
    <property type="term" value="F:syntaxin binding"/>
    <property type="evidence" value="ECO:0007669"/>
    <property type="project" value="TreeGrafter"/>
</dbReference>
<dbReference type="InParanoid" id="D8LZS7"/>
<dbReference type="GO" id="GO:0000938">
    <property type="term" value="C:GARP complex"/>
    <property type="evidence" value="ECO:0007669"/>
    <property type="project" value="TreeGrafter"/>
</dbReference>
<dbReference type="InterPro" id="IPR048319">
    <property type="entry name" value="Vps52_CC"/>
</dbReference>
<evidence type="ECO:0000256" key="4">
    <source>
        <dbReference type="ARBA" id="ARBA00022927"/>
    </source>
</evidence>
<feature type="domain" description="Vps52 coiled-coil" evidence="6">
    <location>
        <begin position="1"/>
        <end position="125"/>
    </location>
</feature>
<feature type="domain" description="Vps52 C-terminal" evidence="7">
    <location>
        <begin position="169"/>
        <end position="324"/>
    </location>
</feature>
<keyword evidence="3" id="KW-0813">Transport</keyword>
<organism evidence="8">
    <name type="scientific">Blastocystis hominis</name>
    <dbReference type="NCBI Taxonomy" id="12968"/>
    <lineage>
        <taxon>Eukaryota</taxon>
        <taxon>Sar</taxon>
        <taxon>Stramenopiles</taxon>
        <taxon>Bigyra</taxon>
        <taxon>Opalozoa</taxon>
        <taxon>Opalinata</taxon>
        <taxon>Blastocystidae</taxon>
        <taxon>Blastocystis</taxon>
    </lineage>
</organism>
<dbReference type="InterPro" id="IPR007258">
    <property type="entry name" value="Vps52"/>
</dbReference>
<dbReference type="EMBL" id="FN668641">
    <property type="protein sequence ID" value="CBK21316.2"/>
    <property type="molecule type" value="Genomic_DNA"/>
</dbReference>
<evidence type="ECO:0000313" key="9">
    <source>
        <dbReference type="Proteomes" id="UP000008312"/>
    </source>
</evidence>
<evidence type="ECO:0000259" key="6">
    <source>
        <dbReference type="Pfam" id="PF04129"/>
    </source>
</evidence>
<dbReference type="Proteomes" id="UP000008312">
    <property type="component" value="Unassembled WGS sequence"/>
</dbReference>
<comment type="subcellular location">
    <subcellularLocation>
        <location evidence="1">Golgi apparatus</location>
        <location evidence="1">trans-Golgi network</location>
    </subcellularLocation>
</comment>